<dbReference type="InterPro" id="IPR033131">
    <property type="entry name" value="Pectinesterase_Asp_AS"/>
</dbReference>
<dbReference type="PROSITE" id="PS00503">
    <property type="entry name" value="PECTINESTERASE_2"/>
    <property type="match status" value="1"/>
</dbReference>
<comment type="catalytic activity">
    <reaction evidence="9 12">
        <text>[(1-&gt;4)-alpha-D-galacturonosyl methyl ester](n) + n H2O = [(1-&gt;4)-alpha-D-galacturonosyl](n) + n methanol + n H(+)</text>
        <dbReference type="Rhea" id="RHEA:22380"/>
        <dbReference type="Rhea" id="RHEA-COMP:14570"/>
        <dbReference type="Rhea" id="RHEA-COMP:14573"/>
        <dbReference type="ChEBI" id="CHEBI:15377"/>
        <dbReference type="ChEBI" id="CHEBI:15378"/>
        <dbReference type="ChEBI" id="CHEBI:17790"/>
        <dbReference type="ChEBI" id="CHEBI:140522"/>
        <dbReference type="ChEBI" id="CHEBI:140523"/>
        <dbReference type="EC" id="3.1.1.11"/>
    </reaction>
</comment>
<evidence type="ECO:0000256" key="9">
    <source>
        <dbReference type="ARBA" id="ARBA00047928"/>
    </source>
</evidence>
<dbReference type="PANTHER" id="PTHR31321:SF76">
    <property type="entry name" value="PECTINESTERASE 10-RELATED"/>
    <property type="match status" value="1"/>
</dbReference>
<dbReference type="Pfam" id="PF01095">
    <property type="entry name" value="Pectinesterase"/>
    <property type="match status" value="1"/>
</dbReference>
<feature type="active site" evidence="11">
    <location>
        <position position="193"/>
    </location>
</feature>
<dbReference type="FunFam" id="2.160.20.10:FF:000013">
    <property type="entry name" value="Pectinesterase"/>
    <property type="match status" value="1"/>
</dbReference>
<comment type="pathway">
    <text evidence="2 12">Glycan metabolism; pectin degradation; 2-dehydro-3-deoxy-D-gluconate from pectin: step 1/5.</text>
</comment>
<dbReference type="OrthoDB" id="2019149at2759"/>
<dbReference type="InterPro" id="IPR011050">
    <property type="entry name" value="Pectin_lyase_fold/virulence"/>
</dbReference>
<dbReference type="GO" id="GO:0030599">
    <property type="term" value="F:pectinesterase activity"/>
    <property type="evidence" value="ECO:0007669"/>
    <property type="project" value="UniProtKB-UniRule"/>
</dbReference>
<evidence type="ECO:0000256" key="2">
    <source>
        <dbReference type="ARBA" id="ARBA00005184"/>
    </source>
</evidence>
<evidence type="ECO:0000256" key="10">
    <source>
        <dbReference type="ARBA" id="ARBA00057335"/>
    </source>
</evidence>
<feature type="domain" description="Pectinesterase catalytic" evidence="13">
    <location>
        <begin position="44"/>
        <end position="317"/>
    </location>
</feature>
<dbReference type="GO" id="GO:0045490">
    <property type="term" value="P:pectin catabolic process"/>
    <property type="evidence" value="ECO:0007669"/>
    <property type="project" value="UniProtKB-UniRule"/>
</dbReference>
<evidence type="ECO:0000313" key="15">
    <source>
        <dbReference type="Proteomes" id="UP000237105"/>
    </source>
</evidence>
<comment type="caution">
    <text evidence="14">The sequence shown here is derived from an EMBL/GenBank/DDBJ whole genome shotgun (WGS) entry which is preliminary data.</text>
</comment>
<dbReference type="AlphaFoldDB" id="A0A2P5CRQ9"/>
<keyword evidence="6 12" id="KW-0378">Hydrolase</keyword>
<keyword evidence="8" id="KW-0325">Glycoprotein</keyword>
<comment type="function">
    <text evidence="10">Acts in the modification of cell walls via demethylesterification of cell wall pectin.</text>
</comment>
<evidence type="ECO:0000256" key="1">
    <source>
        <dbReference type="ARBA" id="ARBA00004191"/>
    </source>
</evidence>
<evidence type="ECO:0000256" key="8">
    <source>
        <dbReference type="ARBA" id="ARBA00023180"/>
    </source>
</evidence>
<comment type="similarity">
    <text evidence="3">Belongs to the pectinesterase family.</text>
</comment>
<feature type="chain" id="PRO_5015022069" description="Pectinesterase" evidence="12">
    <location>
        <begin position="26"/>
        <end position="339"/>
    </location>
</feature>
<organism evidence="14 15">
    <name type="scientific">Parasponia andersonii</name>
    <name type="common">Sponia andersonii</name>
    <dbReference type="NCBI Taxonomy" id="3476"/>
    <lineage>
        <taxon>Eukaryota</taxon>
        <taxon>Viridiplantae</taxon>
        <taxon>Streptophyta</taxon>
        <taxon>Embryophyta</taxon>
        <taxon>Tracheophyta</taxon>
        <taxon>Spermatophyta</taxon>
        <taxon>Magnoliopsida</taxon>
        <taxon>eudicotyledons</taxon>
        <taxon>Gunneridae</taxon>
        <taxon>Pentapetalae</taxon>
        <taxon>rosids</taxon>
        <taxon>fabids</taxon>
        <taxon>Rosales</taxon>
        <taxon>Cannabaceae</taxon>
        <taxon>Parasponia</taxon>
    </lineage>
</organism>
<evidence type="ECO:0000256" key="11">
    <source>
        <dbReference type="PROSITE-ProRule" id="PRU10040"/>
    </source>
</evidence>
<keyword evidence="7 12" id="KW-0063">Aspartyl esterase</keyword>
<keyword evidence="15" id="KW-1185">Reference proteome</keyword>
<dbReference type="InterPro" id="IPR000070">
    <property type="entry name" value="Pectinesterase_cat"/>
</dbReference>
<name>A0A2P5CRQ9_PARAD</name>
<dbReference type="EC" id="3.1.1.11" evidence="4 12"/>
<dbReference type="UniPathway" id="UPA00545">
    <property type="reaction ID" value="UER00823"/>
</dbReference>
<evidence type="ECO:0000256" key="6">
    <source>
        <dbReference type="ARBA" id="ARBA00022801"/>
    </source>
</evidence>
<evidence type="ECO:0000256" key="3">
    <source>
        <dbReference type="ARBA" id="ARBA00008891"/>
    </source>
</evidence>
<dbReference type="SUPFAM" id="SSF51126">
    <property type="entry name" value="Pectin lyase-like"/>
    <property type="match status" value="1"/>
</dbReference>
<evidence type="ECO:0000256" key="5">
    <source>
        <dbReference type="ARBA" id="ARBA00022512"/>
    </source>
</evidence>
<dbReference type="InterPro" id="IPR012334">
    <property type="entry name" value="Pectin_lyas_fold"/>
</dbReference>
<comment type="subcellular location">
    <subcellularLocation>
        <location evidence="1">Secreted</location>
        <location evidence="1">Cell wall</location>
    </subcellularLocation>
</comment>
<dbReference type="GO" id="GO:0042545">
    <property type="term" value="P:cell wall modification"/>
    <property type="evidence" value="ECO:0007669"/>
    <property type="project" value="UniProtKB-UniRule"/>
</dbReference>
<dbReference type="EMBL" id="JXTB01000101">
    <property type="protein sequence ID" value="PON63738.1"/>
    <property type="molecule type" value="Genomic_DNA"/>
</dbReference>
<evidence type="ECO:0000256" key="7">
    <source>
        <dbReference type="ARBA" id="ARBA00023085"/>
    </source>
</evidence>
<evidence type="ECO:0000313" key="14">
    <source>
        <dbReference type="EMBL" id="PON63738.1"/>
    </source>
</evidence>
<keyword evidence="12" id="KW-0732">Signal</keyword>
<dbReference type="Proteomes" id="UP000237105">
    <property type="component" value="Unassembled WGS sequence"/>
</dbReference>
<reference evidence="15" key="1">
    <citation type="submission" date="2016-06" db="EMBL/GenBank/DDBJ databases">
        <title>Parallel loss of symbiosis genes in relatives of nitrogen-fixing non-legume Parasponia.</title>
        <authorList>
            <person name="Van Velzen R."/>
            <person name="Holmer R."/>
            <person name="Bu F."/>
            <person name="Rutten L."/>
            <person name="Van Zeijl A."/>
            <person name="Liu W."/>
            <person name="Santuari L."/>
            <person name="Cao Q."/>
            <person name="Sharma T."/>
            <person name="Shen D."/>
            <person name="Roswanjaya Y."/>
            <person name="Wardhani T."/>
            <person name="Kalhor M.S."/>
            <person name="Jansen J."/>
            <person name="Van den Hoogen J."/>
            <person name="Gungor B."/>
            <person name="Hartog M."/>
            <person name="Hontelez J."/>
            <person name="Verver J."/>
            <person name="Yang W.-C."/>
            <person name="Schijlen E."/>
            <person name="Repin R."/>
            <person name="Schilthuizen M."/>
            <person name="Schranz E."/>
            <person name="Heidstra R."/>
            <person name="Miyata K."/>
            <person name="Fedorova E."/>
            <person name="Kohlen W."/>
            <person name="Bisseling T."/>
            <person name="Smit S."/>
            <person name="Geurts R."/>
        </authorList>
    </citation>
    <scope>NUCLEOTIDE SEQUENCE [LARGE SCALE GENOMIC DNA]</scope>
    <source>
        <strain evidence="15">cv. WU1-14</strain>
    </source>
</reference>
<dbReference type="Gene3D" id="2.160.20.10">
    <property type="entry name" value="Single-stranded right-handed beta-helix, Pectin lyase-like"/>
    <property type="match status" value="1"/>
</dbReference>
<evidence type="ECO:0000259" key="13">
    <source>
        <dbReference type="Pfam" id="PF01095"/>
    </source>
</evidence>
<feature type="signal peptide" evidence="12">
    <location>
        <begin position="1"/>
        <end position="25"/>
    </location>
</feature>
<gene>
    <name evidence="14" type="ORF">PanWU01x14_128940</name>
</gene>
<evidence type="ECO:0000256" key="4">
    <source>
        <dbReference type="ARBA" id="ARBA00013229"/>
    </source>
</evidence>
<proteinExistence type="inferred from homology"/>
<sequence length="339" mass="38159">MSFCERSFRLCFAFLLVLGVEVASGQWHKRVYDLDNRSGGYRRIVVDHSGHGDFLTIQSAIDAVPSFNKYWVYITVSAGIYWEKIVIPYNKPFIILKGEGDGKTQVVWGDHESVAQSPTFTSSADNTIVQMIGFTNSYNHPANNNPRVPAVAAMVSGDRTRFYKCGFYGLQDTLWDDRGRHYYESCTIEGAVDFIFGSGQSIFEGCLISVIGGDLEPGFVGFITAQGRAYNNEANGFVFKNCRVYGTGSVFLGRPWRPYSRVLFYGSNFSNVIVPQGWNAWQSIGYEGQLTFAEDSCYGPGSDTSWRVTWEKKLSKAAVEQLISLSYIDKEQWLERQPF</sequence>
<keyword evidence="5" id="KW-0964">Secreted</keyword>
<accession>A0A2P5CRQ9</accession>
<protein>
    <recommendedName>
        <fullName evidence="4 12">Pectinesterase</fullName>
        <ecNumber evidence="4 12">3.1.1.11</ecNumber>
    </recommendedName>
</protein>
<evidence type="ECO:0000256" key="12">
    <source>
        <dbReference type="RuleBase" id="RU000589"/>
    </source>
</evidence>
<dbReference type="PANTHER" id="PTHR31321">
    <property type="entry name" value="ACYL-COA THIOESTER HYDROLASE YBHC-RELATED"/>
    <property type="match status" value="1"/>
</dbReference>
<dbReference type="STRING" id="3476.A0A2P5CRQ9"/>
<keyword evidence="5" id="KW-0134">Cell wall</keyword>